<evidence type="ECO:0000313" key="6">
    <source>
        <dbReference type="EMBL" id="EET22913.1"/>
    </source>
</evidence>
<reference evidence="6" key="2">
    <citation type="submission" date="2008-07" db="EMBL/GenBank/DDBJ databases">
        <authorList>
            <consortium name="Broad Institute Genome Sequencing Platform"/>
            <person name="Colwell R."/>
            <person name="Grim C.J."/>
            <person name="Young S."/>
            <person name="Jaffe D."/>
            <person name="Gnerre S."/>
            <person name="Berlin A."/>
            <person name="Heiman D."/>
            <person name="Hepburn T."/>
            <person name="Shea T."/>
            <person name="Sykes S."/>
            <person name="Alvarado L."/>
            <person name="Kodira C."/>
            <person name="Heidelberg J."/>
            <person name="Lander E."/>
            <person name="Galagan J."/>
            <person name="Nusbaum C."/>
            <person name="Birren B."/>
        </authorList>
    </citation>
    <scope>NUCLEOTIDE SEQUENCE [LARGE SCALE GENOMIC DNA]</scope>
    <source>
        <strain evidence="6">MO10</strain>
    </source>
</reference>
<proteinExistence type="inferred from homology"/>
<reference evidence="6" key="1">
    <citation type="submission" date="2005-09" db="EMBL/GenBank/DDBJ databases">
        <title>Annotation of Vibrio cholerae MO10.</title>
        <authorList>
            <person name="Colwell R."/>
            <person name="Grim C.J."/>
            <person name="Young S."/>
            <person name="Jaffe D."/>
            <person name="Gnerre S."/>
            <person name="Berlin A."/>
            <person name="Heiman D."/>
            <person name="Hepburn T."/>
            <person name="Shea T."/>
            <person name="Sykes S."/>
            <person name="Yandava C."/>
            <person name="Alvarado L."/>
            <person name="Kodira C."/>
            <person name="Borodovsky M."/>
            <person name="Heidelberg J."/>
            <person name="Lander E."/>
            <person name="Galagan J."/>
            <person name="Nusbaum C."/>
            <person name="Birren B."/>
        </authorList>
    </citation>
    <scope>NUCLEOTIDE SEQUENCE [LARGE SCALE GENOMIC DNA]</scope>
    <source>
        <strain evidence="6">MO10</strain>
    </source>
</reference>
<dbReference type="InterPro" id="IPR006143">
    <property type="entry name" value="RND_pump_MFP"/>
</dbReference>
<protein>
    <submittedName>
        <fullName evidence="6">HlyD family secretion protein</fullName>
    </submittedName>
</protein>
<dbReference type="InterPro" id="IPR058627">
    <property type="entry name" value="MdtA-like_C"/>
</dbReference>
<sequence length="369" mass="40753">MNGSRSEGCRMKIIRYTAWLAHLLLIAGCSEPTKLERDTLPRVKVAQAGEKVSDKLFFPAVANAAERSHLSFRVAGEISKFHVKEGARVKQGDILAEIEPTDYRLAVDNAQARFSVIDSQYRRSQPLVEKGLLAKSQFDEIAAQRQIARAELELAKLRLSFTQLRAPMDGIISRVSAEQFESVQVGQQIVNIHNIDSVEVLIQLPDRLYATQPTASELAKIETVVRVPSGQVYPARIKEFTTEPDPATGTFTVTLSLPMPEQELILDGMAVEVSAKGQHVGLNPLNTISIPIEAIFNADGDELDKTAQYVWLLNNDNTVSKRQVRLAKASRSHVQVSEGINAGDRLVVAGVARLRDGMKVQVLEERGHE</sequence>
<comment type="similarity">
    <text evidence="2">Belongs to the membrane fusion protein (MFP) (TC 8.A.1) family.</text>
</comment>
<dbReference type="InterPro" id="IPR058625">
    <property type="entry name" value="MdtA-like_BSH"/>
</dbReference>
<dbReference type="PANTHER" id="PTHR30469:SF20">
    <property type="entry name" value="EFFLUX RND TRANSPORTER PERIPLASMIC ADAPTOR SUBUNIT"/>
    <property type="match status" value="1"/>
</dbReference>
<dbReference type="Gene3D" id="1.10.287.470">
    <property type="entry name" value="Helix hairpin bin"/>
    <property type="match status" value="1"/>
</dbReference>
<dbReference type="NCBIfam" id="TIGR01730">
    <property type="entry name" value="RND_mfp"/>
    <property type="match status" value="1"/>
</dbReference>
<organism evidence="6">
    <name type="scientific">Vibrio cholerae (strain MO10)</name>
    <dbReference type="NCBI Taxonomy" id="345072"/>
    <lineage>
        <taxon>Bacteria</taxon>
        <taxon>Pseudomonadati</taxon>
        <taxon>Pseudomonadota</taxon>
        <taxon>Gammaproteobacteria</taxon>
        <taxon>Vibrionales</taxon>
        <taxon>Vibrionaceae</taxon>
        <taxon>Vibrio</taxon>
    </lineage>
</organism>
<evidence type="ECO:0000259" key="5">
    <source>
        <dbReference type="Pfam" id="PF25967"/>
    </source>
</evidence>
<dbReference type="Proteomes" id="UP000004687">
    <property type="component" value="Unassembled WGS sequence"/>
</dbReference>
<dbReference type="AlphaFoldDB" id="A0A0X1KXB1"/>
<comment type="subcellular location">
    <subcellularLocation>
        <location evidence="1">Cell envelope</location>
    </subcellularLocation>
</comment>
<evidence type="ECO:0000259" key="4">
    <source>
        <dbReference type="Pfam" id="PF25917"/>
    </source>
</evidence>
<dbReference type="GO" id="GO:0015562">
    <property type="term" value="F:efflux transmembrane transporter activity"/>
    <property type="evidence" value="ECO:0007669"/>
    <property type="project" value="TreeGrafter"/>
</dbReference>
<dbReference type="Pfam" id="PF25917">
    <property type="entry name" value="BSH_RND"/>
    <property type="match status" value="1"/>
</dbReference>
<dbReference type="PROSITE" id="PS51257">
    <property type="entry name" value="PROKAR_LIPOPROTEIN"/>
    <property type="match status" value="1"/>
</dbReference>
<gene>
    <name evidence="6" type="ORF">VchoM_00940</name>
</gene>
<dbReference type="Gene3D" id="2.40.30.170">
    <property type="match status" value="1"/>
</dbReference>
<dbReference type="SUPFAM" id="SSF111369">
    <property type="entry name" value="HlyD-like secretion proteins"/>
    <property type="match status" value="1"/>
</dbReference>
<dbReference type="GO" id="GO:1990281">
    <property type="term" value="C:efflux pump complex"/>
    <property type="evidence" value="ECO:0007669"/>
    <property type="project" value="TreeGrafter"/>
</dbReference>
<feature type="domain" description="Multidrug resistance protein MdtA-like C-terminal permuted SH3" evidence="5">
    <location>
        <begin position="306"/>
        <end position="352"/>
    </location>
</feature>
<dbReference type="Gene3D" id="2.40.50.100">
    <property type="match status" value="1"/>
</dbReference>
<evidence type="ECO:0000256" key="2">
    <source>
        <dbReference type="ARBA" id="ARBA00009477"/>
    </source>
</evidence>
<accession>A0A0X1KXB1</accession>
<evidence type="ECO:0000256" key="1">
    <source>
        <dbReference type="ARBA" id="ARBA00004196"/>
    </source>
</evidence>
<feature type="domain" description="Multidrug resistance protein MdtA-like barrel-sandwich hybrid" evidence="4">
    <location>
        <begin position="72"/>
        <end position="191"/>
    </location>
</feature>
<keyword evidence="3" id="KW-0813">Transport</keyword>
<name>A0A0X1KXB1_VIBCO</name>
<dbReference type="EMBL" id="DS990136">
    <property type="protein sequence ID" value="EET22913.1"/>
    <property type="molecule type" value="Genomic_DNA"/>
</dbReference>
<dbReference type="Pfam" id="PF25967">
    <property type="entry name" value="RND-MFP_C"/>
    <property type="match status" value="1"/>
</dbReference>
<dbReference type="Gene3D" id="2.40.420.20">
    <property type="match status" value="1"/>
</dbReference>
<dbReference type="PANTHER" id="PTHR30469">
    <property type="entry name" value="MULTIDRUG RESISTANCE PROTEIN MDTA"/>
    <property type="match status" value="1"/>
</dbReference>
<dbReference type="HOGENOM" id="CLU_018816_1_0_6"/>
<evidence type="ECO:0000256" key="3">
    <source>
        <dbReference type="ARBA" id="ARBA00022448"/>
    </source>
</evidence>